<dbReference type="PANTHER" id="PTHR43201:SF5">
    <property type="entry name" value="MEDIUM-CHAIN ACYL-COA LIGASE ACSF2, MITOCHONDRIAL"/>
    <property type="match status" value="1"/>
</dbReference>
<reference evidence="6 7" key="1">
    <citation type="submission" date="2020-04" db="EMBL/GenBank/DDBJ databases">
        <authorList>
            <person name="De Canck E."/>
        </authorList>
    </citation>
    <scope>NUCLEOTIDE SEQUENCE [LARGE SCALE GENOMIC DNA]</scope>
    <source>
        <strain evidence="6 7">LMG 29739</strain>
    </source>
</reference>
<keyword evidence="2 6" id="KW-0436">Ligase</keyword>
<dbReference type="InterPro" id="IPR042099">
    <property type="entry name" value="ANL_N_sf"/>
</dbReference>
<evidence type="ECO:0000259" key="5">
    <source>
        <dbReference type="Pfam" id="PF13193"/>
    </source>
</evidence>
<keyword evidence="7" id="KW-1185">Reference proteome</keyword>
<evidence type="ECO:0000256" key="3">
    <source>
        <dbReference type="SAM" id="MobiDB-lite"/>
    </source>
</evidence>
<evidence type="ECO:0000313" key="6">
    <source>
        <dbReference type="EMBL" id="CAB3767116.1"/>
    </source>
</evidence>
<dbReference type="EC" id="6.2.1.41" evidence="6"/>
<proteinExistence type="inferred from homology"/>
<dbReference type="PANTHER" id="PTHR43201">
    <property type="entry name" value="ACYL-COA SYNTHETASE"/>
    <property type="match status" value="1"/>
</dbReference>
<dbReference type="Gene3D" id="3.30.300.30">
    <property type="match status" value="1"/>
</dbReference>
<dbReference type="InterPro" id="IPR045851">
    <property type="entry name" value="AMP-bd_C_sf"/>
</dbReference>
<feature type="compositionally biased region" description="Basic residues" evidence="3">
    <location>
        <begin position="46"/>
        <end position="56"/>
    </location>
</feature>
<evidence type="ECO:0000256" key="2">
    <source>
        <dbReference type="ARBA" id="ARBA00022598"/>
    </source>
</evidence>
<evidence type="ECO:0000259" key="4">
    <source>
        <dbReference type="Pfam" id="PF00501"/>
    </source>
</evidence>
<feature type="region of interest" description="Disordered" evidence="3">
    <location>
        <begin position="1"/>
        <end position="67"/>
    </location>
</feature>
<organism evidence="6 7">
    <name type="scientific">Paraburkholderia solisilvae</name>
    <dbReference type="NCBI Taxonomy" id="624376"/>
    <lineage>
        <taxon>Bacteria</taxon>
        <taxon>Pseudomonadati</taxon>
        <taxon>Pseudomonadota</taxon>
        <taxon>Betaproteobacteria</taxon>
        <taxon>Burkholderiales</taxon>
        <taxon>Burkholderiaceae</taxon>
        <taxon>Paraburkholderia</taxon>
    </lineage>
</organism>
<dbReference type="Gene3D" id="3.40.50.12780">
    <property type="entry name" value="N-terminal domain of ligase-like"/>
    <property type="match status" value="1"/>
</dbReference>
<dbReference type="FunFam" id="3.30.300.30:FF:000008">
    <property type="entry name" value="2,3-dihydroxybenzoate-AMP ligase"/>
    <property type="match status" value="1"/>
</dbReference>
<dbReference type="InterPro" id="IPR020845">
    <property type="entry name" value="AMP-binding_CS"/>
</dbReference>
<dbReference type="AlphaFoldDB" id="A0A6J5EPG9"/>
<accession>A0A6J5EPG9</accession>
<evidence type="ECO:0000256" key="1">
    <source>
        <dbReference type="ARBA" id="ARBA00006432"/>
    </source>
</evidence>
<dbReference type="InterPro" id="IPR000873">
    <property type="entry name" value="AMP-dep_synth/lig_dom"/>
</dbReference>
<dbReference type="Pfam" id="PF13193">
    <property type="entry name" value="AMP-binding_C"/>
    <property type="match status" value="1"/>
</dbReference>
<protein>
    <submittedName>
        <fullName evidence="6">3-[(3aS,4S,7aS)-7a-methyl-1, 5-dioxo-octahydro-1H-inden-4-yl]propanoyl:CoA ligase</fullName>
        <ecNumber evidence="6">6.2.1.41</ecNumber>
    </submittedName>
</protein>
<gene>
    <name evidence="6" type="primary">fadD3_2</name>
    <name evidence="6" type="ORF">LMG29739_04986</name>
</gene>
<dbReference type="EMBL" id="CADIKF010000049">
    <property type="protein sequence ID" value="CAB3767116.1"/>
    <property type="molecule type" value="Genomic_DNA"/>
</dbReference>
<dbReference type="GO" id="GO:0031956">
    <property type="term" value="F:medium-chain fatty acid-CoA ligase activity"/>
    <property type="evidence" value="ECO:0007669"/>
    <property type="project" value="TreeGrafter"/>
</dbReference>
<dbReference type="SUPFAM" id="SSF56801">
    <property type="entry name" value="Acetyl-CoA synthetase-like"/>
    <property type="match status" value="1"/>
</dbReference>
<sequence>MTVFRDPSDRTAPGRNKHRHRLFSLQGSREAAARQPQKRVAGLTNKRNKRNKRSRRMNSPTPHPRLQHAHWLPDTSNPVFEQTVGDTLRRAAGVFAGNIALVEGHAQRHARRAWTYSELLSASERLAHGLLQRFRPGEHVAVWGNSSPDWLLLELGAALAGLVLVTVNPAFREAELAYVLEQSRAVGCFAVPHYRERDMLATLAGVRAGLPALREVAALDDLPYASADDSAAARLPAVKPDDIAQIQYTSGTTGFPKGAMLHHRGLVNNARFYAQATGARERDVWINPLPMFHTAGCGLVTLGSLQTGGTHVMLPGFDAGLMLELLESERGSITLSVPTMAIALLEHPALATHDLSEWRIAALGGAPVTTELAERIERTVPARVTVGFGLTEHSPYITHSRPDEPFERRALTVGRPLPNTEVKVVDPHTGAIVPIGEVGEICVRSYAVMRGYFEQPEATAAALDPQGWLRTGDLGSMDADGYCSIRGRLKDVIIRGGENIYPREIEDVLVMHAGVADAAVVGTPDDTWGEVVVAFIRTAAGVQLNETELFDHCRRHLAPFKTPRHWRFVDSFPQTPSGKIQKYVLRDWFAGNA</sequence>
<feature type="domain" description="AMP-binding enzyme C-terminal" evidence="5">
    <location>
        <begin position="504"/>
        <end position="579"/>
    </location>
</feature>
<evidence type="ECO:0000313" key="7">
    <source>
        <dbReference type="Proteomes" id="UP000494329"/>
    </source>
</evidence>
<name>A0A6J5EPG9_9BURK</name>
<dbReference type="PROSITE" id="PS00455">
    <property type="entry name" value="AMP_BINDING"/>
    <property type="match status" value="1"/>
</dbReference>
<dbReference type="GO" id="GO:0006631">
    <property type="term" value="P:fatty acid metabolic process"/>
    <property type="evidence" value="ECO:0007669"/>
    <property type="project" value="TreeGrafter"/>
</dbReference>
<dbReference type="InterPro" id="IPR025110">
    <property type="entry name" value="AMP-bd_C"/>
</dbReference>
<dbReference type="Pfam" id="PF00501">
    <property type="entry name" value="AMP-binding"/>
    <property type="match status" value="1"/>
</dbReference>
<feature type="domain" description="AMP-dependent synthetase/ligase" evidence="4">
    <location>
        <begin position="89"/>
        <end position="453"/>
    </location>
</feature>
<dbReference type="Proteomes" id="UP000494329">
    <property type="component" value="Unassembled WGS sequence"/>
</dbReference>
<comment type="similarity">
    <text evidence="1">Belongs to the ATP-dependent AMP-binding enzyme family.</text>
</comment>